<protein>
    <submittedName>
        <fullName evidence="4">Uncharacterized protein</fullName>
    </submittedName>
</protein>
<dbReference type="PANTHER" id="PTHR43490">
    <property type="entry name" value="(+)-NEOMENTHOL DEHYDROGENASE"/>
    <property type="match status" value="1"/>
</dbReference>
<name>A0AA88R210_9ASTE</name>
<dbReference type="SUPFAM" id="SSF51735">
    <property type="entry name" value="NAD(P)-binding Rossmann-fold domains"/>
    <property type="match status" value="1"/>
</dbReference>
<gene>
    <name evidence="4" type="ORF">RJ640_020198</name>
</gene>
<evidence type="ECO:0000256" key="3">
    <source>
        <dbReference type="ARBA" id="ARBA00023002"/>
    </source>
</evidence>
<proteinExistence type="inferred from homology"/>
<sequence>ANKGIGLEICHLLASKGILVILIARDEKKGLEATENLKVSGLSNVGFHQLDSHAIKRIWYFPQPNLT</sequence>
<dbReference type="AlphaFoldDB" id="A0AA88R210"/>
<keyword evidence="2" id="KW-0521">NADP</keyword>
<feature type="non-terminal residue" evidence="4">
    <location>
        <position position="1"/>
    </location>
</feature>
<dbReference type="Proteomes" id="UP001187471">
    <property type="component" value="Unassembled WGS sequence"/>
</dbReference>
<dbReference type="GO" id="GO:0016020">
    <property type="term" value="C:membrane"/>
    <property type="evidence" value="ECO:0007669"/>
    <property type="project" value="TreeGrafter"/>
</dbReference>
<evidence type="ECO:0000313" key="5">
    <source>
        <dbReference type="Proteomes" id="UP001187471"/>
    </source>
</evidence>
<accession>A0AA88R210</accession>
<dbReference type="Gene3D" id="3.40.50.720">
    <property type="entry name" value="NAD(P)-binding Rossmann-like Domain"/>
    <property type="match status" value="1"/>
</dbReference>
<dbReference type="EMBL" id="JAVXUO010001612">
    <property type="protein sequence ID" value="KAK2980677.1"/>
    <property type="molecule type" value="Genomic_DNA"/>
</dbReference>
<dbReference type="InterPro" id="IPR036291">
    <property type="entry name" value="NAD(P)-bd_dom_sf"/>
</dbReference>
<keyword evidence="5" id="KW-1185">Reference proteome</keyword>
<reference evidence="4" key="1">
    <citation type="submission" date="2022-12" db="EMBL/GenBank/DDBJ databases">
        <title>Draft genome assemblies for two species of Escallonia (Escalloniales).</title>
        <authorList>
            <person name="Chanderbali A."/>
            <person name="Dervinis C."/>
            <person name="Anghel I."/>
            <person name="Soltis D."/>
            <person name="Soltis P."/>
            <person name="Zapata F."/>
        </authorList>
    </citation>
    <scope>NUCLEOTIDE SEQUENCE</scope>
    <source>
        <strain evidence="4">UCBG92.1500</strain>
        <tissue evidence="4">Leaf</tissue>
    </source>
</reference>
<evidence type="ECO:0000256" key="2">
    <source>
        <dbReference type="ARBA" id="ARBA00022857"/>
    </source>
</evidence>
<evidence type="ECO:0000256" key="1">
    <source>
        <dbReference type="ARBA" id="ARBA00006484"/>
    </source>
</evidence>
<organism evidence="4 5">
    <name type="scientific">Escallonia rubra</name>
    <dbReference type="NCBI Taxonomy" id="112253"/>
    <lineage>
        <taxon>Eukaryota</taxon>
        <taxon>Viridiplantae</taxon>
        <taxon>Streptophyta</taxon>
        <taxon>Embryophyta</taxon>
        <taxon>Tracheophyta</taxon>
        <taxon>Spermatophyta</taxon>
        <taxon>Magnoliopsida</taxon>
        <taxon>eudicotyledons</taxon>
        <taxon>Gunneridae</taxon>
        <taxon>Pentapetalae</taxon>
        <taxon>asterids</taxon>
        <taxon>campanulids</taxon>
        <taxon>Escalloniales</taxon>
        <taxon>Escalloniaceae</taxon>
        <taxon>Escallonia</taxon>
    </lineage>
</organism>
<comment type="similarity">
    <text evidence="1">Belongs to the short-chain dehydrogenases/reductases (SDR) family.</text>
</comment>
<dbReference type="PANTHER" id="PTHR43490:SF98">
    <property type="entry name" value="OS02G0640600 PROTEIN"/>
    <property type="match status" value="1"/>
</dbReference>
<evidence type="ECO:0000313" key="4">
    <source>
        <dbReference type="EMBL" id="KAK2980677.1"/>
    </source>
</evidence>
<keyword evidence="3" id="KW-0560">Oxidoreductase</keyword>
<dbReference type="GO" id="GO:0016491">
    <property type="term" value="F:oxidoreductase activity"/>
    <property type="evidence" value="ECO:0007669"/>
    <property type="project" value="UniProtKB-KW"/>
</dbReference>
<comment type="caution">
    <text evidence="4">The sequence shown here is derived from an EMBL/GenBank/DDBJ whole genome shotgun (WGS) entry which is preliminary data.</text>
</comment>